<dbReference type="Pfam" id="PF00174">
    <property type="entry name" value="Oxidored_molyb"/>
    <property type="match status" value="1"/>
</dbReference>
<protein>
    <submittedName>
        <fullName evidence="2">Molybdopterin-dependent oxidoreductase</fullName>
    </submittedName>
</protein>
<feature type="domain" description="Oxidoreductase molybdopterin-binding" evidence="1">
    <location>
        <begin position="96"/>
        <end position="233"/>
    </location>
</feature>
<gene>
    <name evidence="2" type="ORF">GZ085_01430</name>
</gene>
<dbReference type="Gene3D" id="3.90.420.10">
    <property type="entry name" value="Oxidoreductase, molybdopterin-binding domain"/>
    <property type="match status" value="1"/>
</dbReference>
<dbReference type="SUPFAM" id="SSF56524">
    <property type="entry name" value="Oxidoreductase molybdopterin-binding domain"/>
    <property type="match status" value="1"/>
</dbReference>
<dbReference type="PROSITE" id="PS51257">
    <property type="entry name" value="PROKAR_LIPOPROTEIN"/>
    <property type="match status" value="1"/>
</dbReference>
<dbReference type="Proteomes" id="UP000483432">
    <property type="component" value="Unassembled WGS sequence"/>
</dbReference>
<evidence type="ECO:0000259" key="1">
    <source>
        <dbReference type="Pfam" id="PF00174"/>
    </source>
</evidence>
<dbReference type="PANTHER" id="PTHR43032:SF2">
    <property type="entry name" value="BLL0505 PROTEIN"/>
    <property type="match status" value="1"/>
</dbReference>
<comment type="caution">
    <text evidence="2">The sequence shown here is derived from an EMBL/GenBank/DDBJ whole genome shotgun (WGS) entry which is preliminary data.</text>
</comment>
<reference evidence="2 3" key="1">
    <citation type="submission" date="2019-09" db="EMBL/GenBank/DDBJ databases">
        <title>H2 Metabolism Revealed by Metagenomic Analysis in Subglacial Sediment of East Antarctica.</title>
        <authorList>
            <person name="Yang Z."/>
            <person name="Zhang Y."/>
            <person name="Lv Y."/>
            <person name="Yan W."/>
            <person name="Xiao X."/>
            <person name="Sun B."/>
            <person name="Ma H."/>
        </authorList>
    </citation>
    <scope>NUCLEOTIDE SEQUENCE [LARGE SCALE GENOMIC DNA]</scope>
    <source>
        <strain evidence="2">Bin2_2</strain>
    </source>
</reference>
<sequence>MVKIESGRRRFLGRILATSGSLLLAGCDRLSQTEWFPQVLSSAEKLTQAAQKLIVPRSAMAQEFSPADISPEFRSNGTSNPNNPVYQALAADGFMDYRLKISGLVEHPAMYSLAELKALPSRSQITRHDCVEGWSAIGKWQGVQLSQLLARAQPQANARYAVFYCADPMDARGTTYYYESIDLDEANHPQTLLAYALNDAPLPIKNGAPIRLRVERQLGYKMAKYVMEIKLVDSFADIAGGKGGYWEDRGYEWFAGI</sequence>
<evidence type="ECO:0000313" key="3">
    <source>
        <dbReference type="Proteomes" id="UP000483432"/>
    </source>
</evidence>
<dbReference type="PANTHER" id="PTHR43032">
    <property type="entry name" value="PROTEIN-METHIONINE-SULFOXIDE REDUCTASE"/>
    <property type="match status" value="1"/>
</dbReference>
<dbReference type="InterPro" id="IPR036374">
    <property type="entry name" value="OxRdtase_Mopterin-bd_sf"/>
</dbReference>
<proteinExistence type="predicted"/>
<evidence type="ECO:0000313" key="2">
    <source>
        <dbReference type="EMBL" id="NDP47053.1"/>
    </source>
</evidence>
<organism evidence="2 3">
    <name type="scientific">Sulfuriferula multivorans</name>
    <dbReference type="NCBI Taxonomy" id="1559896"/>
    <lineage>
        <taxon>Bacteria</taxon>
        <taxon>Pseudomonadati</taxon>
        <taxon>Pseudomonadota</taxon>
        <taxon>Betaproteobacteria</taxon>
        <taxon>Nitrosomonadales</taxon>
        <taxon>Sulfuricellaceae</taxon>
        <taxon>Sulfuriferula</taxon>
    </lineage>
</organism>
<dbReference type="PROSITE" id="PS51318">
    <property type="entry name" value="TAT"/>
    <property type="match status" value="1"/>
</dbReference>
<accession>A0A7C9JVC1</accession>
<dbReference type="CDD" id="cd02108">
    <property type="entry name" value="bact_SO_family_Moco"/>
    <property type="match status" value="1"/>
</dbReference>
<name>A0A7C9JVC1_9PROT</name>
<dbReference type="EMBL" id="JAAFGW010000011">
    <property type="protein sequence ID" value="NDP47053.1"/>
    <property type="molecule type" value="Genomic_DNA"/>
</dbReference>
<dbReference type="InterPro" id="IPR000572">
    <property type="entry name" value="OxRdtase_Mopterin-bd_dom"/>
</dbReference>
<dbReference type="AlphaFoldDB" id="A0A7C9JVC1"/>
<dbReference type="InterPro" id="IPR006311">
    <property type="entry name" value="TAT_signal"/>
</dbReference>